<evidence type="ECO:0000313" key="1">
    <source>
        <dbReference type="EMBL" id="QHS79809.1"/>
    </source>
</evidence>
<dbReference type="AlphaFoldDB" id="A0A6C0AJ50"/>
<dbReference type="EMBL" id="MN740653">
    <property type="protein sequence ID" value="QHS79809.1"/>
    <property type="molecule type" value="Genomic_DNA"/>
</dbReference>
<sequence length="237" mass="27536">MSYSTKIINALEALWPKNVETQTDLIVQMLSNVPAEEHETVMQECAVFCVLSNSTNYMKDVSWGDVALRRDEAKENRFVALPLAEWERTKMMAKGDRWNRPWFASWAEWKQWADRINGKRRRAEPREVIEREPDRVKQLLEDREDMFRYPQRYVKTEAEVIALICETENAIVRWGGKARLDKVIDAEWDDAVAAGQVSEEQVVASKELARREAEYAEFPGLAAFIQSCGEPCRMVME</sequence>
<reference evidence="1" key="1">
    <citation type="journal article" date="2020" name="Nature">
        <title>Giant virus diversity and host interactions through global metagenomics.</title>
        <authorList>
            <person name="Schulz F."/>
            <person name="Roux S."/>
            <person name="Paez-Espino D."/>
            <person name="Jungbluth S."/>
            <person name="Walsh D.A."/>
            <person name="Denef V.J."/>
            <person name="McMahon K.D."/>
            <person name="Konstantinidis K.T."/>
            <person name="Eloe-Fadrosh E.A."/>
            <person name="Kyrpides N.C."/>
            <person name="Woyke T."/>
        </authorList>
    </citation>
    <scope>NUCLEOTIDE SEQUENCE</scope>
    <source>
        <strain evidence="1">GVMAG-S-1035303-20</strain>
    </source>
</reference>
<protein>
    <submittedName>
        <fullName evidence="1">Uncharacterized protein</fullName>
    </submittedName>
</protein>
<proteinExistence type="predicted"/>
<name>A0A6C0AJ50_9ZZZZ</name>
<organism evidence="1">
    <name type="scientific">viral metagenome</name>
    <dbReference type="NCBI Taxonomy" id="1070528"/>
    <lineage>
        <taxon>unclassified sequences</taxon>
        <taxon>metagenomes</taxon>
        <taxon>organismal metagenomes</taxon>
    </lineage>
</organism>
<accession>A0A6C0AJ50</accession>